<dbReference type="InterPro" id="IPR002110">
    <property type="entry name" value="Ankyrin_rpt"/>
</dbReference>
<evidence type="ECO:0000313" key="4">
    <source>
        <dbReference type="EMBL" id="KAG8469391.1"/>
    </source>
</evidence>
<dbReference type="SMART" id="SM00248">
    <property type="entry name" value="ANK"/>
    <property type="match status" value="4"/>
</dbReference>
<dbReference type="AlphaFoldDB" id="A0A8J5XI33"/>
<keyword evidence="1" id="KW-0677">Repeat</keyword>
<dbReference type="OMA" id="EMMIANA"/>
<comment type="caution">
    <text evidence="4">The sequence shown here is derived from an EMBL/GenBank/DDBJ whole genome shotgun (WGS) entry which is preliminary data.</text>
</comment>
<reference evidence="4" key="1">
    <citation type="submission" date="2021-05" db="EMBL/GenBank/DDBJ databases">
        <title>The genome of the haptophyte Pavlova lutheri (Diacronema luteri, Pavlovales) - a model for lipid biosynthesis in eukaryotic algae.</title>
        <authorList>
            <person name="Hulatt C.J."/>
            <person name="Posewitz M.C."/>
        </authorList>
    </citation>
    <scope>NUCLEOTIDE SEQUENCE</scope>
    <source>
        <strain evidence="4">NIVA-4/92</strain>
    </source>
</reference>
<dbReference type="SUPFAM" id="SSF48403">
    <property type="entry name" value="Ankyrin repeat"/>
    <property type="match status" value="1"/>
</dbReference>
<dbReference type="Proteomes" id="UP000751190">
    <property type="component" value="Unassembled WGS sequence"/>
</dbReference>
<name>A0A8J5XI33_DIALT</name>
<dbReference type="Gene3D" id="1.25.40.20">
    <property type="entry name" value="Ankyrin repeat-containing domain"/>
    <property type="match status" value="1"/>
</dbReference>
<keyword evidence="2 3" id="KW-0040">ANK repeat</keyword>
<feature type="repeat" description="ANK" evidence="3">
    <location>
        <begin position="93"/>
        <end position="125"/>
    </location>
</feature>
<accession>A0A8J5XI33</accession>
<organism evidence="4 5">
    <name type="scientific">Diacronema lutheri</name>
    <name type="common">Unicellular marine alga</name>
    <name type="synonym">Monochrysis lutheri</name>
    <dbReference type="NCBI Taxonomy" id="2081491"/>
    <lineage>
        <taxon>Eukaryota</taxon>
        <taxon>Haptista</taxon>
        <taxon>Haptophyta</taxon>
        <taxon>Pavlovophyceae</taxon>
        <taxon>Pavlovales</taxon>
        <taxon>Pavlovaceae</taxon>
        <taxon>Diacronema</taxon>
    </lineage>
</organism>
<dbReference type="PROSITE" id="PS50297">
    <property type="entry name" value="ANK_REP_REGION"/>
    <property type="match status" value="3"/>
</dbReference>
<feature type="repeat" description="ANK" evidence="3">
    <location>
        <begin position="162"/>
        <end position="194"/>
    </location>
</feature>
<dbReference type="PANTHER" id="PTHR24171">
    <property type="entry name" value="ANKYRIN REPEAT DOMAIN-CONTAINING PROTEIN 39-RELATED"/>
    <property type="match status" value="1"/>
</dbReference>
<dbReference type="EMBL" id="JAGTXO010000002">
    <property type="protein sequence ID" value="KAG8469391.1"/>
    <property type="molecule type" value="Genomic_DNA"/>
</dbReference>
<proteinExistence type="predicted"/>
<dbReference type="Pfam" id="PF12796">
    <property type="entry name" value="Ank_2"/>
    <property type="match status" value="1"/>
</dbReference>
<evidence type="ECO:0000256" key="3">
    <source>
        <dbReference type="PROSITE-ProRule" id="PRU00023"/>
    </source>
</evidence>
<dbReference type="OrthoDB" id="5402602at2759"/>
<feature type="repeat" description="ANK" evidence="3">
    <location>
        <begin position="60"/>
        <end position="92"/>
    </location>
</feature>
<keyword evidence="5" id="KW-1185">Reference proteome</keyword>
<dbReference type="PROSITE" id="PS50088">
    <property type="entry name" value="ANK_REPEAT"/>
    <property type="match status" value="4"/>
</dbReference>
<evidence type="ECO:0000256" key="1">
    <source>
        <dbReference type="ARBA" id="ARBA00022737"/>
    </source>
</evidence>
<dbReference type="InterPro" id="IPR036770">
    <property type="entry name" value="Ankyrin_rpt-contain_sf"/>
</dbReference>
<evidence type="ECO:0000313" key="5">
    <source>
        <dbReference type="Proteomes" id="UP000751190"/>
    </source>
</evidence>
<gene>
    <name evidence="4" type="ORF">KFE25_005846</name>
</gene>
<sequence>MPPKVEQPVRLRRKQIGSSVPLTDVEVADGAFLELVDRGANAGAVEMLKKGQQINVADDRGETAVHKATRRGDVAFVAELLRYGAVADYADVDGITPVMIAVQYGLGGLVGEFVKKGADLFAATKDGSTLLHIAAYSGHEDTLRALLQIDGMDSLIETKDAHGRSPLQVASFRASKDACAILVSAGADFAARDVRGNDCATLAGRSGRRKSKDFFETLSTVQTAHASQARDTAGAM</sequence>
<dbReference type="PANTHER" id="PTHR24171:SF10">
    <property type="entry name" value="ANKYRIN REPEAT DOMAIN-CONTAINING PROTEIN 29-LIKE"/>
    <property type="match status" value="1"/>
</dbReference>
<protein>
    <submittedName>
        <fullName evidence="4">Uncharacterized protein</fullName>
    </submittedName>
</protein>
<evidence type="ECO:0000256" key="2">
    <source>
        <dbReference type="ARBA" id="ARBA00023043"/>
    </source>
</evidence>
<feature type="repeat" description="ANK" evidence="3">
    <location>
        <begin position="126"/>
        <end position="148"/>
    </location>
</feature>